<dbReference type="Gene3D" id="4.10.260.20">
    <property type="entry name" value="Iron hydrogenase, small subunit"/>
    <property type="match status" value="1"/>
</dbReference>
<evidence type="ECO:0000259" key="3">
    <source>
        <dbReference type="SMART" id="SM00902"/>
    </source>
</evidence>
<dbReference type="OrthoDB" id="10253113at2759"/>
<comment type="caution">
    <text evidence="4">The sequence shown here is derived from an EMBL/GenBank/DDBJ whole genome shotgun (WGS) entry which is preliminary data.</text>
</comment>
<keyword evidence="5" id="KW-1185">Reference proteome</keyword>
<dbReference type="InterPro" id="IPR003149">
    <property type="entry name" value="Fe_hydrogenase_ssu"/>
</dbReference>
<evidence type="ECO:0000256" key="2">
    <source>
        <dbReference type="SAM" id="MobiDB-lite"/>
    </source>
</evidence>
<dbReference type="InterPro" id="IPR009016">
    <property type="entry name" value="Fe_hydrogenase"/>
</dbReference>
<dbReference type="PANTHER" id="PTHR11615">
    <property type="entry name" value="NITRATE, FORMATE, IRON DEHYDROGENASE"/>
    <property type="match status" value="1"/>
</dbReference>
<evidence type="ECO:0000313" key="5">
    <source>
        <dbReference type="Proteomes" id="UP000239649"/>
    </source>
</evidence>
<dbReference type="InterPro" id="IPR036991">
    <property type="entry name" value="Fe_hydrogenase_ssu_sf"/>
</dbReference>
<dbReference type="Gene3D" id="3.40.950.10">
    <property type="entry name" value="Fe-only Hydrogenase (Larger Subunit), Chain L, domain 3"/>
    <property type="match status" value="1"/>
</dbReference>
<protein>
    <submittedName>
        <fullName evidence="4">NADH:ubiquinone oxidoreductase</fullName>
    </submittedName>
</protein>
<evidence type="ECO:0000313" key="4">
    <source>
        <dbReference type="EMBL" id="PSC74930.1"/>
    </source>
</evidence>
<proteinExistence type="inferred from homology"/>
<dbReference type="Proteomes" id="UP000239649">
    <property type="component" value="Unassembled WGS sequence"/>
</dbReference>
<dbReference type="EMBL" id="LHPF02000003">
    <property type="protein sequence ID" value="PSC74930.1"/>
    <property type="molecule type" value="Genomic_DNA"/>
</dbReference>
<dbReference type="InterPro" id="IPR013352">
    <property type="entry name" value="Fe_hydrogenase_subset"/>
</dbReference>
<dbReference type="GO" id="GO:0008901">
    <property type="term" value="F:ferredoxin hydrogenase activity"/>
    <property type="evidence" value="ECO:0007669"/>
    <property type="project" value="InterPro"/>
</dbReference>
<dbReference type="InterPro" id="IPR004108">
    <property type="entry name" value="Fe_hydrogenase_lsu_C"/>
</dbReference>
<dbReference type="GO" id="GO:0005506">
    <property type="term" value="F:iron ion binding"/>
    <property type="evidence" value="ECO:0007669"/>
    <property type="project" value="InterPro"/>
</dbReference>
<dbReference type="Pfam" id="PF02906">
    <property type="entry name" value="Fe_hyd_lg_C"/>
    <property type="match status" value="1"/>
</dbReference>
<dbReference type="Gene3D" id="3.40.50.1780">
    <property type="match status" value="1"/>
</dbReference>
<organism evidence="4 5">
    <name type="scientific">Micractinium conductrix</name>
    <dbReference type="NCBI Taxonomy" id="554055"/>
    <lineage>
        <taxon>Eukaryota</taxon>
        <taxon>Viridiplantae</taxon>
        <taxon>Chlorophyta</taxon>
        <taxon>core chlorophytes</taxon>
        <taxon>Trebouxiophyceae</taxon>
        <taxon>Chlorellales</taxon>
        <taxon>Chlorellaceae</taxon>
        <taxon>Chlorella clade</taxon>
        <taxon>Micractinium</taxon>
    </lineage>
</organism>
<name>A0A2P6VLI4_9CHLO</name>
<dbReference type="SUPFAM" id="SSF53920">
    <property type="entry name" value="Fe-only hydrogenase"/>
    <property type="match status" value="1"/>
</dbReference>
<sequence>MLAGCVAPAAALLGNALSRRPRPPSAPVPLVGPRHVSARRTVRVAAFQEAAAPPPAKAKPAAPNKEVDHVPLVKEELKAKKKVLIAQTAPAVRIAIGEELGLGPGVNATGKMVAALRRLGFDYVFDTLAGADLTIMEEGFELLERLEGLVNKRTDTAPLPMFTSCCPGWIGFVETCAPEIIPHVSSCKSPHMMVGAVLKTYFAEKIHKKPSELSVVSVMPCVRKQGEADRMMFHTPEGSAREVDHVITTKELATMCQEAGIDFASLPDEDFDEFLGIGSGAAAIFGTTGGVMEAALRTVYDVATGEKMERVVWEPVRGLDGTKEASITIAPHPEGPLHNKEPVTVNIAVANGLGNAKKLLKSVQEGEKDYHFIEVMACPGGCIGGGGQPRSKDKEILQKRQGALYDVDERKVLRRSHENPVIQQLYDDFLERPNSHAAHELLHTYYVPCGPEKFDINAPPEEMVSSVATCTLDVGFDTTCEADVHHEVCAADDGNPYPSDSEPPAAPTGLHTE</sequence>
<reference evidence="4 5" key="1">
    <citation type="journal article" date="2018" name="Plant J.">
        <title>Genome sequences of Chlorella sorokiniana UTEX 1602 and Micractinium conductrix SAG 241.80: implications to maltose excretion by a green alga.</title>
        <authorList>
            <person name="Arriola M.B."/>
            <person name="Velmurugan N."/>
            <person name="Zhang Y."/>
            <person name="Plunkett M.H."/>
            <person name="Hondzo H."/>
            <person name="Barney B.M."/>
        </authorList>
    </citation>
    <scope>NUCLEOTIDE SEQUENCE [LARGE SCALE GENOMIC DNA]</scope>
    <source>
        <strain evidence="4 5">SAG 241.80</strain>
    </source>
</reference>
<gene>
    <name evidence="4" type="ORF">C2E20_1895</name>
</gene>
<dbReference type="GO" id="GO:0051536">
    <property type="term" value="F:iron-sulfur cluster binding"/>
    <property type="evidence" value="ECO:0007669"/>
    <property type="project" value="InterPro"/>
</dbReference>
<comment type="similarity">
    <text evidence="1">Belongs to the NARF family.</text>
</comment>
<feature type="region of interest" description="Disordered" evidence="2">
    <location>
        <begin position="490"/>
        <end position="513"/>
    </location>
</feature>
<dbReference type="InterPro" id="IPR050340">
    <property type="entry name" value="Cytosolic_Fe-S_CAF"/>
</dbReference>
<feature type="domain" description="Iron hydrogenase small subunit" evidence="3">
    <location>
        <begin position="391"/>
        <end position="450"/>
    </location>
</feature>
<dbReference type="STRING" id="554055.A0A2P6VLI4"/>
<accession>A0A2P6VLI4</accession>
<dbReference type="Pfam" id="PF02256">
    <property type="entry name" value="Fe_hyd_SSU"/>
    <property type="match status" value="1"/>
</dbReference>
<dbReference type="AlphaFoldDB" id="A0A2P6VLI4"/>
<evidence type="ECO:0000256" key="1">
    <source>
        <dbReference type="ARBA" id="ARBA00006596"/>
    </source>
</evidence>
<dbReference type="SMART" id="SM00902">
    <property type="entry name" value="Fe_hyd_SSU"/>
    <property type="match status" value="1"/>
</dbReference>
<dbReference type="NCBIfam" id="TIGR02512">
    <property type="entry name" value="FeFe_hydrog_A"/>
    <property type="match status" value="1"/>
</dbReference>